<dbReference type="GO" id="GO:0000105">
    <property type="term" value="P:L-histidine biosynthetic process"/>
    <property type="evidence" value="ECO:0007669"/>
    <property type="project" value="UniProtKB-UniRule"/>
</dbReference>
<dbReference type="InParanoid" id="K0YN59"/>
<dbReference type="EMBL" id="ADMD01000001">
    <property type="protein sequence ID" value="EJZ84833.1"/>
    <property type="molecule type" value="Genomic_DNA"/>
</dbReference>
<evidence type="ECO:0000256" key="2">
    <source>
        <dbReference type="ARBA" id="ARBA00007970"/>
    </source>
</evidence>
<feature type="modified residue" description="N6-(pyridoxal phosphate)lysine" evidence="9">
    <location>
        <position position="217"/>
    </location>
</feature>
<comment type="caution">
    <text evidence="11">The sequence shown here is derived from an EMBL/GenBank/DDBJ whole genome shotgun (WGS) entry which is preliminary data.</text>
</comment>
<dbReference type="Gene3D" id="3.40.640.10">
    <property type="entry name" value="Type I PLP-dependent aspartate aminotransferase-like (Major domain)"/>
    <property type="match status" value="1"/>
</dbReference>
<feature type="domain" description="Aminotransferase class I/classII large" evidence="10">
    <location>
        <begin position="28"/>
        <end position="352"/>
    </location>
</feature>
<evidence type="ECO:0000256" key="9">
    <source>
        <dbReference type="HAMAP-Rule" id="MF_01023"/>
    </source>
</evidence>
<evidence type="ECO:0000313" key="11">
    <source>
        <dbReference type="EMBL" id="EJZ84833.1"/>
    </source>
</evidence>
<evidence type="ECO:0000313" key="12">
    <source>
        <dbReference type="Proteomes" id="UP000006069"/>
    </source>
</evidence>
<dbReference type="InterPro" id="IPR015424">
    <property type="entry name" value="PyrdxlP-dep_Trfase"/>
</dbReference>
<dbReference type="InterPro" id="IPR005861">
    <property type="entry name" value="HisP_aminotrans"/>
</dbReference>
<dbReference type="InterPro" id="IPR015421">
    <property type="entry name" value="PyrdxlP-dep_Trfase_major"/>
</dbReference>
<dbReference type="eggNOG" id="COG0079">
    <property type="taxonomic scope" value="Bacteria"/>
</dbReference>
<evidence type="ECO:0000256" key="5">
    <source>
        <dbReference type="ARBA" id="ARBA00022605"/>
    </source>
</evidence>
<evidence type="ECO:0000256" key="1">
    <source>
        <dbReference type="ARBA" id="ARBA00001933"/>
    </source>
</evidence>
<dbReference type="FunCoup" id="K0YN59">
    <property type="interactions" value="101"/>
</dbReference>
<evidence type="ECO:0000256" key="7">
    <source>
        <dbReference type="ARBA" id="ARBA00022898"/>
    </source>
</evidence>
<dbReference type="UniPathway" id="UPA00031">
    <property type="reaction ID" value="UER00012"/>
</dbReference>
<keyword evidence="7 9" id="KW-0663">Pyridoxal phosphate</keyword>
<dbReference type="PROSITE" id="PS00599">
    <property type="entry name" value="AA_TRANSFER_CLASS_2"/>
    <property type="match status" value="1"/>
</dbReference>
<dbReference type="NCBIfam" id="TIGR01141">
    <property type="entry name" value="hisC"/>
    <property type="match status" value="1"/>
</dbReference>
<name>K0YN59_9ACTN</name>
<dbReference type="RefSeq" id="WP_009138672.1">
    <property type="nucleotide sequence ID" value="NZ_JH815198.1"/>
</dbReference>
<dbReference type="PATRIC" id="fig|742818.3.peg.488"/>
<dbReference type="OrthoDB" id="9809616at2"/>
<dbReference type="EC" id="2.6.1.9" evidence="9"/>
<comment type="pathway">
    <text evidence="9">Amino-acid biosynthesis; L-histidine biosynthesis; L-histidine from 5-phospho-alpha-D-ribose 1-diphosphate: step 7/9.</text>
</comment>
<dbReference type="AlphaFoldDB" id="K0YN59"/>
<evidence type="ECO:0000256" key="6">
    <source>
        <dbReference type="ARBA" id="ARBA00022679"/>
    </source>
</evidence>
<comment type="catalytic activity">
    <reaction evidence="9">
        <text>L-histidinol phosphate + 2-oxoglutarate = 3-(imidazol-4-yl)-2-oxopropyl phosphate + L-glutamate</text>
        <dbReference type="Rhea" id="RHEA:23744"/>
        <dbReference type="ChEBI" id="CHEBI:16810"/>
        <dbReference type="ChEBI" id="CHEBI:29985"/>
        <dbReference type="ChEBI" id="CHEBI:57766"/>
        <dbReference type="ChEBI" id="CHEBI:57980"/>
        <dbReference type="EC" id="2.6.1.9"/>
    </reaction>
</comment>
<dbReference type="CDD" id="cd00609">
    <property type="entry name" value="AAT_like"/>
    <property type="match status" value="1"/>
</dbReference>
<dbReference type="GO" id="GO:0030170">
    <property type="term" value="F:pyridoxal phosphate binding"/>
    <property type="evidence" value="ECO:0007669"/>
    <property type="project" value="InterPro"/>
</dbReference>
<dbReference type="Gene3D" id="3.90.1150.10">
    <property type="entry name" value="Aspartate Aminotransferase, domain 1"/>
    <property type="match status" value="1"/>
</dbReference>
<dbReference type="Proteomes" id="UP000006069">
    <property type="component" value="Unassembled WGS sequence"/>
</dbReference>
<comment type="similarity">
    <text evidence="2 9">Belongs to the class-II pyridoxal-phosphate-dependent aminotransferase family. Histidinol-phosphate aminotransferase subfamily.</text>
</comment>
<dbReference type="SUPFAM" id="SSF53383">
    <property type="entry name" value="PLP-dependent transferases"/>
    <property type="match status" value="1"/>
</dbReference>
<keyword evidence="5 9" id="KW-0028">Amino-acid biosynthesis</keyword>
<evidence type="ECO:0000256" key="3">
    <source>
        <dbReference type="ARBA" id="ARBA00011738"/>
    </source>
</evidence>
<gene>
    <name evidence="9" type="primary">hisC</name>
    <name evidence="11" type="ORF">HMPREF9451_00438</name>
</gene>
<proteinExistence type="inferred from homology"/>
<keyword evidence="12" id="KW-1185">Reference proteome</keyword>
<dbReference type="HOGENOM" id="CLU_017584_3_1_11"/>
<dbReference type="Pfam" id="PF00155">
    <property type="entry name" value="Aminotran_1_2"/>
    <property type="match status" value="1"/>
</dbReference>
<evidence type="ECO:0000259" key="10">
    <source>
        <dbReference type="Pfam" id="PF00155"/>
    </source>
</evidence>
<dbReference type="GO" id="GO:0004400">
    <property type="term" value="F:histidinol-phosphate transaminase activity"/>
    <property type="evidence" value="ECO:0007669"/>
    <property type="project" value="UniProtKB-UniRule"/>
</dbReference>
<accession>K0YN59</accession>
<evidence type="ECO:0000256" key="8">
    <source>
        <dbReference type="ARBA" id="ARBA00023102"/>
    </source>
</evidence>
<keyword evidence="6 9" id="KW-0808">Transferase</keyword>
<dbReference type="PANTHER" id="PTHR42885:SF2">
    <property type="entry name" value="HISTIDINOL-PHOSPHATE AMINOTRANSFERASE"/>
    <property type="match status" value="1"/>
</dbReference>
<evidence type="ECO:0000256" key="4">
    <source>
        <dbReference type="ARBA" id="ARBA00022576"/>
    </source>
</evidence>
<comment type="cofactor">
    <cofactor evidence="1 9">
        <name>pyridoxal 5'-phosphate</name>
        <dbReference type="ChEBI" id="CHEBI:597326"/>
    </cofactor>
</comment>
<dbReference type="InterPro" id="IPR001917">
    <property type="entry name" value="Aminotrans_II_pyridoxalP_BS"/>
</dbReference>
<dbReference type="PANTHER" id="PTHR42885">
    <property type="entry name" value="HISTIDINOL-PHOSPHATE AMINOTRANSFERASE-RELATED"/>
    <property type="match status" value="1"/>
</dbReference>
<dbReference type="InterPro" id="IPR004839">
    <property type="entry name" value="Aminotransferase_I/II_large"/>
</dbReference>
<sequence>MPAQNAMRMRDDLVDLEPYDPGACVQEVILSANENPFGVPRALREAMNEAVAQSAFNRYPDPLADALREDIASWHGVSRDCVIVGNGGDEIIFDLLLAFGGSQRTLIDCPPTFSIYALYAKLTGTNVVTIVRDETDFSIDCESVEKAAAQADLIMLTSPNNPTGNLVDPAWVQKLAASTDALVIVDEAYVEFAKEGSTCLPLVSSCGNVAVLRTFSKAFALAGARCGYLIGPADVVRGIAAVRQPYSVNVLSQAVARVAVQGRAAYQLDIEEIRRERARLIDRLSEIDGIEVWPSEGNFVLVRMPNASEVYERLRDRFSILVRNFSRSAGLKDCLRITVGTPGENQRVVSALDMLRKEMK</sequence>
<organism evidence="11 12">
    <name type="scientific">Slackia piriformis YIT 12062</name>
    <dbReference type="NCBI Taxonomy" id="742818"/>
    <lineage>
        <taxon>Bacteria</taxon>
        <taxon>Bacillati</taxon>
        <taxon>Actinomycetota</taxon>
        <taxon>Coriobacteriia</taxon>
        <taxon>Eggerthellales</taxon>
        <taxon>Eggerthellaceae</taxon>
        <taxon>Slackia</taxon>
    </lineage>
</organism>
<comment type="subunit">
    <text evidence="3 9">Homodimer.</text>
</comment>
<protein>
    <recommendedName>
        <fullName evidence="9">Histidinol-phosphate aminotransferase</fullName>
        <ecNumber evidence="9">2.6.1.9</ecNumber>
    </recommendedName>
    <alternativeName>
        <fullName evidence="9">Imidazole acetol-phosphate transaminase</fullName>
    </alternativeName>
</protein>
<dbReference type="HAMAP" id="MF_01023">
    <property type="entry name" value="HisC_aminotrans_2"/>
    <property type="match status" value="1"/>
</dbReference>
<reference evidence="11 12" key="1">
    <citation type="submission" date="2012-08" db="EMBL/GenBank/DDBJ databases">
        <title>The Genome Sequence of Slackia piriformis YIT 12062.</title>
        <authorList>
            <consortium name="The Broad Institute Genome Sequencing Platform"/>
            <person name="Earl A."/>
            <person name="Ward D."/>
            <person name="Feldgarden M."/>
            <person name="Gevers D."/>
            <person name="Morotomi M."/>
            <person name="Walker B."/>
            <person name="Young S.K."/>
            <person name="Zeng Q."/>
            <person name="Gargeya S."/>
            <person name="Fitzgerald M."/>
            <person name="Haas B."/>
            <person name="Abouelleil A."/>
            <person name="Alvarado L."/>
            <person name="Arachchi H.M."/>
            <person name="Berlin A.M."/>
            <person name="Chapman S.B."/>
            <person name="Goldberg J."/>
            <person name="Griggs A."/>
            <person name="Gujja S."/>
            <person name="Hansen M."/>
            <person name="Howarth C."/>
            <person name="Imamovic A."/>
            <person name="Larimer J."/>
            <person name="McCowen C."/>
            <person name="Montmayeur A."/>
            <person name="Murphy C."/>
            <person name="Neiman D."/>
            <person name="Pearson M."/>
            <person name="Priest M."/>
            <person name="Roberts A."/>
            <person name="Saif S."/>
            <person name="Shea T."/>
            <person name="Sisk P."/>
            <person name="Sykes S."/>
            <person name="Wortman J."/>
            <person name="Nusbaum C."/>
            <person name="Birren B."/>
        </authorList>
    </citation>
    <scope>NUCLEOTIDE SEQUENCE [LARGE SCALE GENOMIC DNA]</scope>
    <source>
        <strain evidence="11 12">YIT 12062</strain>
    </source>
</reference>
<keyword evidence="4 9" id="KW-0032">Aminotransferase</keyword>
<keyword evidence="8 9" id="KW-0368">Histidine biosynthesis</keyword>
<dbReference type="InterPro" id="IPR015422">
    <property type="entry name" value="PyrdxlP-dep_Trfase_small"/>
</dbReference>